<dbReference type="AlphaFoldDB" id="A0A0F3QCT1"/>
<evidence type="ECO:0000313" key="8">
    <source>
        <dbReference type="Proteomes" id="UP000033661"/>
    </source>
</evidence>
<dbReference type="InterPro" id="IPR003682">
    <property type="entry name" value="rRNA_ssu_MeTfrase_G"/>
</dbReference>
<dbReference type="GO" id="GO:0005829">
    <property type="term" value="C:cytosol"/>
    <property type="evidence" value="ECO:0007669"/>
    <property type="project" value="TreeGrafter"/>
</dbReference>
<proteinExistence type="inferred from homology"/>
<keyword evidence="4 6" id="KW-0808">Transferase</keyword>
<name>A0A0F3QCT1_RICBE</name>
<dbReference type="Pfam" id="PF02527">
    <property type="entry name" value="GidB"/>
    <property type="match status" value="1"/>
</dbReference>
<comment type="similarity">
    <text evidence="6">Belongs to the methyltransferase superfamily. RNA methyltransferase RsmG family.</text>
</comment>
<keyword evidence="5 6" id="KW-0949">S-adenosyl-L-methionine</keyword>
<organism evidence="7 8">
    <name type="scientific">Rickettsia bellii str. RML An4</name>
    <dbReference type="NCBI Taxonomy" id="1359193"/>
    <lineage>
        <taxon>Bacteria</taxon>
        <taxon>Pseudomonadati</taxon>
        <taxon>Pseudomonadota</taxon>
        <taxon>Alphaproteobacteria</taxon>
        <taxon>Rickettsiales</taxon>
        <taxon>Rickettsiaceae</taxon>
        <taxon>Rickettsieae</taxon>
        <taxon>Rickettsia</taxon>
        <taxon>belli group</taxon>
    </lineage>
</organism>
<evidence type="ECO:0000256" key="6">
    <source>
        <dbReference type="HAMAP-Rule" id="MF_00074"/>
    </source>
</evidence>
<sequence length="192" mass="21903">MIDVPHEVIEKLQIFQDLVQKWNKAINLISENSTQNFWKRHILDSLQLIQYINDKEIHLVDIGSGAGFPGIILSIAGVVSTSLIEADLRKCIFLEKAAKISNNNIQIINQRIEKTEISCNILTCRAFSNLNTIFDCTKNISVQNKFLLPKGKSYLSEIKEARKKWLFKCLINQSITSKESKILEISDLTKII</sequence>
<dbReference type="GO" id="GO:0070043">
    <property type="term" value="F:rRNA (guanine-N7-)-methyltransferase activity"/>
    <property type="evidence" value="ECO:0007669"/>
    <property type="project" value="UniProtKB-UniRule"/>
</dbReference>
<gene>
    <name evidence="7" type="primary">gidB</name>
    <name evidence="6" type="synonym">rsmG</name>
    <name evidence="7" type="ORF">RBEAN4_1408</name>
</gene>
<comment type="subcellular location">
    <subcellularLocation>
        <location evidence="6">Cytoplasm</location>
    </subcellularLocation>
</comment>
<dbReference type="Proteomes" id="UP000033661">
    <property type="component" value="Unassembled WGS sequence"/>
</dbReference>
<dbReference type="NCBIfam" id="TIGR00138">
    <property type="entry name" value="rsmG_gidB"/>
    <property type="match status" value="1"/>
</dbReference>
<dbReference type="PANTHER" id="PTHR31760">
    <property type="entry name" value="S-ADENOSYL-L-METHIONINE-DEPENDENT METHYLTRANSFERASES SUPERFAMILY PROTEIN"/>
    <property type="match status" value="1"/>
</dbReference>
<feature type="binding site" evidence="6">
    <location>
        <position position="63"/>
    </location>
    <ligand>
        <name>S-adenosyl-L-methionine</name>
        <dbReference type="ChEBI" id="CHEBI:59789"/>
    </ligand>
</feature>
<evidence type="ECO:0000313" key="7">
    <source>
        <dbReference type="EMBL" id="KJV90405.1"/>
    </source>
</evidence>
<dbReference type="SUPFAM" id="SSF53335">
    <property type="entry name" value="S-adenosyl-L-methionine-dependent methyltransferases"/>
    <property type="match status" value="1"/>
</dbReference>
<evidence type="ECO:0000256" key="5">
    <source>
        <dbReference type="ARBA" id="ARBA00022691"/>
    </source>
</evidence>
<accession>A0A0F3QCT1</accession>
<keyword evidence="1 6" id="KW-0963">Cytoplasm</keyword>
<dbReference type="HAMAP" id="MF_00074">
    <property type="entry name" value="16SrRNA_methyltr_G"/>
    <property type="match status" value="1"/>
</dbReference>
<dbReference type="EMBL" id="LAOI01000001">
    <property type="protein sequence ID" value="KJV90405.1"/>
    <property type="molecule type" value="Genomic_DNA"/>
</dbReference>
<keyword evidence="8" id="KW-1185">Reference proteome</keyword>
<protein>
    <recommendedName>
        <fullName evidence="6">Ribosomal RNA small subunit methyltransferase G</fullName>
        <ecNumber evidence="6">2.1.1.170</ecNumber>
    </recommendedName>
    <alternativeName>
        <fullName evidence="6">16S rRNA 7-methylguanosine methyltransferase</fullName>
        <shortName evidence="6">16S rRNA m7G methyltransferase</shortName>
    </alternativeName>
</protein>
<comment type="caution">
    <text evidence="6">Lacks conserved residue(s) required for the propagation of feature annotation.</text>
</comment>
<dbReference type="InterPro" id="IPR029063">
    <property type="entry name" value="SAM-dependent_MTases_sf"/>
</dbReference>
<comment type="caution">
    <text evidence="7">The sequence shown here is derived from an EMBL/GenBank/DDBJ whole genome shotgun (WGS) entry which is preliminary data.</text>
</comment>
<dbReference type="PIRSF" id="PIRSF003078">
    <property type="entry name" value="GidB"/>
    <property type="match status" value="1"/>
</dbReference>
<keyword evidence="3 6" id="KW-0489">Methyltransferase</keyword>
<comment type="catalytic activity">
    <reaction evidence="6">
        <text>guanosine(527) in 16S rRNA + S-adenosyl-L-methionine = N(7)-methylguanosine(527) in 16S rRNA + S-adenosyl-L-homocysteine</text>
        <dbReference type="Rhea" id="RHEA:42732"/>
        <dbReference type="Rhea" id="RHEA-COMP:10209"/>
        <dbReference type="Rhea" id="RHEA-COMP:10210"/>
        <dbReference type="ChEBI" id="CHEBI:57856"/>
        <dbReference type="ChEBI" id="CHEBI:59789"/>
        <dbReference type="ChEBI" id="CHEBI:74269"/>
        <dbReference type="ChEBI" id="CHEBI:74480"/>
        <dbReference type="EC" id="2.1.1.170"/>
    </reaction>
</comment>
<dbReference type="PANTHER" id="PTHR31760:SF0">
    <property type="entry name" value="S-ADENOSYL-L-METHIONINE-DEPENDENT METHYLTRANSFERASES SUPERFAMILY PROTEIN"/>
    <property type="match status" value="1"/>
</dbReference>
<dbReference type="PATRIC" id="fig|1359193.3.peg.1367"/>
<feature type="binding site" evidence="6">
    <location>
        <begin position="112"/>
        <end position="113"/>
    </location>
    <ligand>
        <name>S-adenosyl-L-methionine</name>
        <dbReference type="ChEBI" id="CHEBI:59789"/>
    </ligand>
</feature>
<dbReference type="EC" id="2.1.1.170" evidence="6"/>
<evidence type="ECO:0000256" key="3">
    <source>
        <dbReference type="ARBA" id="ARBA00022603"/>
    </source>
</evidence>
<keyword evidence="2 6" id="KW-0698">rRNA processing</keyword>
<dbReference type="RefSeq" id="WP_045799116.1">
    <property type="nucleotide sequence ID" value="NZ_LAOI01000001.1"/>
</dbReference>
<feature type="binding site" evidence="6">
    <location>
        <position position="68"/>
    </location>
    <ligand>
        <name>S-adenosyl-L-methionine</name>
        <dbReference type="ChEBI" id="CHEBI:59789"/>
    </ligand>
</feature>
<evidence type="ECO:0000256" key="2">
    <source>
        <dbReference type="ARBA" id="ARBA00022552"/>
    </source>
</evidence>
<reference evidence="7 8" key="1">
    <citation type="submission" date="2015-02" db="EMBL/GenBank/DDBJ databases">
        <title>Genome Sequencing of Rickettsiales.</title>
        <authorList>
            <person name="Daugherty S.C."/>
            <person name="Su Q."/>
            <person name="Abolude K."/>
            <person name="Beier-Sexton M."/>
            <person name="Carlyon J.A."/>
            <person name="Carter R."/>
            <person name="Day N.P."/>
            <person name="Dumler S.J."/>
            <person name="Dyachenko V."/>
            <person name="Godinez A."/>
            <person name="Kurtti T.J."/>
            <person name="Lichay M."/>
            <person name="Mullins K.E."/>
            <person name="Ott S."/>
            <person name="Pappas-Brown V."/>
            <person name="Paris D.H."/>
            <person name="Patel P."/>
            <person name="Richards A.L."/>
            <person name="Sadzewicz L."/>
            <person name="Sears K."/>
            <person name="Seidman D."/>
            <person name="Sengamalay N."/>
            <person name="Stenos J."/>
            <person name="Tallon L.J."/>
            <person name="Vincent G."/>
            <person name="Fraser C.M."/>
            <person name="Munderloh U."/>
            <person name="Dunning-Hotopp J.C."/>
        </authorList>
    </citation>
    <scope>NUCLEOTIDE SEQUENCE [LARGE SCALE GENOMIC DNA]</scope>
    <source>
        <strain evidence="7 8">RML An4</strain>
    </source>
</reference>
<evidence type="ECO:0000256" key="1">
    <source>
        <dbReference type="ARBA" id="ARBA00022490"/>
    </source>
</evidence>
<evidence type="ECO:0000256" key="4">
    <source>
        <dbReference type="ARBA" id="ARBA00022679"/>
    </source>
</evidence>
<feature type="binding site" evidence="6">
    <location>
        <position position="125"/>
    </location>
    <ligand>
        <name>S-adenosyl-L-methionine</name>
        <dbReference type="ChEBI" id="CHEBI:59789"/>
    </ligand>
</feature>
<dbReference type="Gene3D" id="3.40.50.150">
    <property type="entry name" value="Vaccinia Virus protein VP39"/>
    <property type="match status" value="1"/>
</dbReference>
<comment type="function">
    <text evidence="6">Specifically methylates the N7 position of guanine in position 527 of 16S rRNA.</text>
</comment>